<feature type="compositionally biased region" description="Basic residues" evidence="1">
    <location>
        <begin position="1"/>
        <end position="19"/>
    </location>
</feature>
<evidence type="ECO:0000313" key="3">
    <source>
        <dbReference type="Proteomes" id="UP001497482"/>
    </source>
</evidence>
<evidence type="ECO:0000313" key="2">
    <source>
        <dbReference type="EMBL" id="CAL1601011.1"/>
    </source>
</evidence>
<accession>A0AAV2LHI7</accession>
<evidence type="ECO:0000256" key="1">
    <source>
        <dbReference type="SAM" id="MobiDB-lite"/>
    </source>
</evidence>
<proteinExistence type="predicted"/>
<organism evidence="2 3">
    <name type="scientific">Knipowitschia caucasica</name>
    <name type="common">Caucasian dwarf goby</name>
    <name type="synonym">Pomatoschistus caucasicus</name>
    <dbReference type="NCBI Taxonomy" id="637954"/>
    <lineage>
        <taxon>Eukaryota</taxon>
        <taxon>Metazoa</taxon>
        <taxon>Chordata</taxon>
        <taxon>Craniata</taxon>
        <taxon>Vertebrata</taxon>
        <taxon>Euteleostomi</taxon>
        <taxon>Actinopterygii</taxon>
        <taxon>Neopterygii</taxon>
        <taxon>Teleostei</taxon>
        <taxon>Neoteleostei</taxon>
        <taxon>Acanthomorphata</taxon>
        <taxon>Gobiaria</taxon>
        <taxon>Gobiiformes</taxon>
        <taxon>Gobioidei</taxon>
        <taxon>Gobiidae</taxon>
        <taxon>Gobiinae</taxon>
        <taxon>Knipowitschia</taxon>
    </lineage>
</organism>
<reference evidence="2 3" key="1">
    <citation type="submission" date="2024-04" db="EMBL/GenBank/DDBJ databases">
        <authorList>
            <person name="Waldvogel A.-M."/>
            <person name="Schoenle A."/>
        </authorList>
    </citation>
    <scope>NUCLEOTIDE SEQUENCE [LARGE SCALE GENOMIC DNA]</scope>
</reference>
<gene>
    <name evidence="2" type="ORF">KC01_LOCUS29058</name>
</gene>
<name>A0AAV2LHI7_KNICA</name>
<keyword evidence="3" id="KW-1185">Reference proteome</keyword>
<protein>
    <submittedName>
        <fullName evidence="2">Uncharacterized protein</fullName>
    </submittedName>
</protein>
<feature type="compositionally biased region" description="Polar residues" evidence="1">
    <location>
        <begin position="25"/>
        <end position="58"/>
    </location>
</feature>
<dbReference type="AlphaFoldDB" id="A0AAV2LHI7"/>
<dbReference type="EMBL" id="OZ035825">
    <property type="protein sequence ID" value="CAL1601011.1"/>
    <property type="molecule type" value="Genomic_DNA"/>
</dbReference>
<sequence length="112" mass="12352">MELRGKGRGRTPPIKHRFSKHQEKVQTSSLPSKTVPSTALQSTLSLRLGNTMTRNSTRGCGMQQCEAPSGSDHKAPDLRRRRGLHMPQVAFCIRATSKMKPSLTDSEPILGI</sequence>
<feature type="region of interest" description="Disordered" evidence="1">
    <location>
        <begin position="1"/>
        <end position="80"/>
    </location>
</feature>
<dbReference type="Proteomes" id="UP001497482">
    <property type="component" value="Chromosome 3"/>
</dbReference>